<accession>A0A6H1U834</accession>
<keyword evidence="2" id="KW-0255">Endonuclease</keyword>
<evidence type="ECO:0000259" key="1">
    <source>
        <dbReference type="SMART" id="SM00507"/>
    </source>
</evidence>
<sequence length="163" mass="19088">MGEKPMICQLCEFEAINSRQIELHHSTEIDPGPKNSRNKEYYTTTEVTPICANCHSLEHRTGEKLRNKCGIWHEKLPGNQKYKNPDDIFMLGCPETYRVQKEYYLKWHLVSPIQYKCQKCNVFAWAPENKILSLELHHKDRNHSNSMISNLELLCANCHRAES</sequence>
<dbReference type="GeneID" id="54626357"/>
<geneLocation type="chloroplast" evidence="2"/>
<name>A0A6H1U834_9CHLO</name>
<keyword evidence="2" id="KW-0934">Plastid</keyword>
<dbReference type="InterPro" id="IPR003615">
    <property type="entry name" value="HNH_nuc"/>
</dbReference>
<keyword evidence="2" id="KW-0378">Hydrolase</keyword>
<dbReference type="RefSeq" id="YP_009773673.1">
    <property type="nucleotide sequence ID" value="NC_047430.1"/>
</dbReference>
<evidence type="ECO:0000313" key="2">
    <source>
        <dbReference type="EMBL" id="QIZ74193.1"/>
    </source>
</evidence>
<dbReference type="EMBL" id="MN701586">
    <property type="protein sequence ID" value="QIZ74193.1"/>
    <property type="molecule type" value="Genomic_DNA"/>
</dbReference>
<keyword evidence="2" id="KW-0540">Nuclease</keyword>
<proteinExistence type="predicted"/>
<feature type="domain" description="HNH nuclease" evidence="1">
    <location>
        <begin position="106"/>
        <end position="160"/>
    </location>
</feature>
<dbReference type="GO" id="GO:0004519">
    <property type="term" value="F:endonuclease activity"/>
    <property type="evidence" value="ECO:0007669"/>
    <property type="project" value="UniProtKB-KW"/>
</dbReference>
<organism evidence="2">
    <name type="scientific">Uronema confervicola</name>
    <dbReference type="NCBI Taxonomy" id="764120"/>
    <lineage>
        <taxon>Eukaryota</taxon>
        <taxon>Viridiplantae</taxon>
        <taxon>Chlorophyta</taxon>
        <taxon>core chlorophytes</taxon>
        <taxon>Chlorophyceae</taxon>
        <taxon>OCC clade</taxon>
        <taxon>Chaetophorales</taxon>
        <taxon>Uronemataceae</taxon>
        <taxon>Uronema</taxon>
    </lineage>
</organism>
<gene>
    <name evidence="2" type="primary">orf164</name>
</gene>
<protein>
    <submittedName>
        <fullName evidence="2">Putative HNH homing endonuclease</fullName>
    </submittedName>
</protein>
<reference evidence="2" key="1">
    <citation type="submission" date="2019-11" db="EMBL/GenBank/DDBJ databases">
        <title>The Chloroplast Genome of the Green Alga Uronema confervicolum.</title>
        <authorList>
            <person name="Liu B."/>
        </authorList>
    </citation>
    <scope>NUCLEOTIDE SEQUENCE</scope>
</reference>
<dbReference type="CDD" id="cd00085">
    <property type="entry name" value="HNHc"/>
    <property type="match status" value="1"/>
</dbReference>
<dbReference type="SMART" id="SM00507">
    <property type="entry name" value="HNHc"/>
    <property type="match status" value="1"/>
</dbReference>
<keyword evidence="2" id="KW-0150">Chloroplast</keyword>
<dbReference type="AlphaFoldDB" id="A0A6H1U834"/>